<sequence length="173" mass="20023">MIQKLTGALIFTICSLYFCDCGSLNQRVAVADNDRQLLDLVYRTGVTFANSKLPYSEPQWWIPLPAQTFHATRIRVYDSEKKKYYSTYNIMLMSAKSNCDRKNVPLSAIRRRCVVTQPIRQSQVCQIMIAWFDGDWETTEVEGICDIRTFSQMATQKKDFDRNPSVNLEETNP</sequence>
<comment type="caution">
    <text evidence="2">The sequence shown here is derived from an EMBL/GenBank/DDBJ whole genome shotgun (WGS) entry which is preliminary data.</text>
</comment>
<dbReference type="AlphaFoldDB" id="A0ABD6EJK8"/>
<keyword evidence="3" id="KW-1185">Reference proteome</keyword>
<protein>
    <recommendedName>
        <fullName evidence="4">Secreted protein</fullName>
    </recommendedName>
</protein>
<feature type="chain" id="PRO_5044751857" description="Secreted protein" evidence="1">
    <location>
        <begin position="22"/>
        <end position="173"/>
    </location>
</feature>
<accession>A0ABD6EJK8</accession>
<proteinExistence type="predicted"/>
<dbReference type="Proteomes" id="UP001608902">
    <property type="component" value="Unassembled WGS sequence"/>
</dbReference>
<evidence type="ECO:0000313" key="2">
    <source>
        <dbReference type="EMBL" id="MFH4977158.1"/>
    </source>
</evidence>
<evidence type="ECO:0008006" key="4">
    <source>
        <dbReference type="Google" id="ProtNLM"/>
    </source>
</evidence>
<reference evidence="2 3" key="1">
    <citation type="submission" date="2024-08" db="EMBL/GenBank/DDBJ databases">
        <title>Gnathostoma spinigerum genome.</title>
        <authorList>
            <person name="Gonzalez-Bertolin B."/>
            <person name="Monzon S."/>
            <person name="Zaballos A."/>
            <person name="Jimenez P."/>
            <person name="Dekumyoy P."/>
            <person name="Varona S."/>
            <person name="Cuesta I."/>
            <person name="Sumanam S."/>
            <person name="Adisakwattana P."/>
            <person name="Gasser R.B."/>
            <person name="Hernandez-Gonzalez A."/>
            <person name="Young N.D."/>
            <person name="Perteguer M.J."/>
        </authorList>
    </citation>
    <scope>NUCLEOTIDE SEQUENCE [LARGE SCALE GENOMIC DNA]</scope>
    <source>
        <strain evidence="2">AL3</strain>
        <tissue evidence="2">Liver</tissue>
    </source>
</reference>
<dbReference type="EMBL" id="JBGFUD010002099">
    <property type="protein sequence ID" value="MFH4977158.1"/>
    <property type="molecule type" value="Genomic_DNA"/>
</dbReference>
<keyword evidence="1" id="KW-0732">Signal</keyword>
<feature type="signal peptide" evidence="1">
    <location>
        <begin position="1"/>
        <end position="21"/>
    </location>
</feature>
<gene>
    <name evidence="2" type="ORF">AB6A40_003867</name>
</gene>
<organism evidence="2 3">
    <name type="scientific">Gnathostoma spinigerum</name>
    <dbReference type="NCBI Taxonomy" id="75299"/>
    <lineage>
        <taxon>Eukaryota</taxon>
        <taxon>Metazoa</taxon>
        <taxon>Ecdysozoa</taxon>
        <taxon>Nematoda</taxon>
        <taxon>Chromadorea</taxon>
        <taxon>Rhabditida</taxon>
        <taxon>Spirurina</taxon>
        <taxon>Gnathostomatomorpha</taxon>
        <taxon>Gnathostomatoidea</taxon>
        <taxon>Gnathostomatidae</taxon>
        <taxon>Gnathostoma</taxon>
    </lineage>
</organism>
<evidence type="ECO:0000256" key="1">
    <source>
        <dbReference type="SAM" id="SignalP"/>
    </source>
</evidence>
<evidence type="ECO:0000313" key="3">
    <source>
        <dbReference type="Proteomes" id="UP001608902"/>
    </source>
</evidence>
<name>A0ABD6EJK8_9BILA</name>